<evidence type="ECO:0000313" key="2">
    <source>
        <dbReference type="EMBL" id="MFB9904120.1"/>
    </source>
</evidence>
<organism evidence="2 3">
    <name type="scientific">Allokutzneria oryzae</name>
    <dbReference type="NCBI Taxonomy" id="1378989"/>
    <lineage>
        <taxon>Bacteria</taxon>
        <taxon>Bacillati</taxon>
        <taxon>Actinomycetota</taxon>
        <taxon>Actinomycetes</taxon>
        <taxon>Pseudonocardiales</taxon>
        <taxon>Pseudonocardiaceae</taxon>
        <taxon>Allokutzneria</taxon>
    </lineage>
</organism>
<feature type="chain" id="PRO_5047538185" description="Chaplin domain-containing protein" evidence="1">
    <location>
        <begin position="27"/>
        <end position="87"/>
    </location>
</feature>
<evidence type="ECO:0000313" key="3">
    <source>
        <dbReference type="Proteomes" id="UP001589693"/>
    </source>
</evidence>
<reference evidence="2 3" key="1">
    <citation type="submission" date="2024-09" db="EMBL/GenBank/DDBJ databases">
        <authorList>
            <person name="Sun Q."/>
            <person name="Mori K."/>
        </authorList>
    </citation>
    <scope>NUCLEOTIDE SEQUENCE [LARGE SCALE GENOMIC DNA]</scope>
    <source>
        <strain evidence="2 3">TBRC 7907</strain>
    </source>
</reference>
<keyword evidence="1" id="KW-0732">Signal</keyword>
<comment type="caution">
    <text evidence="2">The sequence shown here is derived from an EMBL/GenBank/DDBJ whole genome shotgun (WGS) entry which is preliminary data.</text>
</comment>
<keyword evidence="3" id="KW-1185">Reference proteome</keyword>
<protein>
    <recommendedName>
        <fullName evidence="4">Chaplin domain-containing protein</fullName>
    </recommendedName>
</protein>
<accession>A0ABV5ZTA3</accession>
<sequence length="87" mass="8540">MSVKSRVTAVLAAATGLMAVGAPANAIGVGVDTRPTAIEVLNNVSVLPVQTCGLALPLGAPGGRPQCANAPVGDDVEELITNSHVGP</sequence>
<evidence type="ECO:0008006" key="4">
    <source>
        <dbReference type="Google" id="ProtNLM"/>
    </source>
</evidence>
<dbReference type="Proteomes" id="UP001589693">
    <property type="component" value="Unassembled WGS sequence"/>
</dbReference>
<gene>
    <name evidence="2" type="ORF">ACFFQA_09220</name>
</gene>
<proteinExistence type="predicted"/>
<dbReference type="EMBL" id="JBHLZU010000007">
    <property type="protein sequence ID" value="MFB9904120.1"/>
    <property type="molecule type" value="Genomic_DNA"/>
</dbReference>
<feature type="signal peptide" evidence="1">
    <location>
        <begin position="1"/>
        <end position="26"/>
    </location>
</feature>
<name>A0ABV5ZTA3_9PSEU</name>
<evidence type="ECO:0000256" key="1">
    <source>
        <dbReference type="SAM" id="SignalP"/>
    </source>
</evidence>